<name>A0A7T2VYH3_DELAC</name>
<dbReference type="EMBL" id="CP065668">
    <property type="protein sequence ID" value="QPS07705.1"/>
    <property type="molecule type" value="Genomic_DNA"/>
</dbReference>
<accession>A0A7T2VYH3</accession>
<reference evidence="1 2" key="1">
    <citation type="submission" date="2020-12" db="EMBL/GenBank/DDBJ databases">
        <title>FDA dAtabase for Regulatory Grade micrObial Sequences (FDA-ARGOS): Supporting development and validation of Infectious Disease Dx tests.</title>
        <authorList>
            <person name="Sproer C."/>
            <person name="Gronow S."/>
            <person name="Severitt S."/>
            <person name="Schroder I."/>
            <person name="Tallon L."/>
            <person name="Sadzewicz L."/>
            <person name="Zhao X."/>
            <person name="Boylan J."/>
            <person name="Ott S."/>
            <person name="Bowen H."/>
            <person name="Vavikolanu K."/>
            <person name="Mehta A."/>
            <person name="Aluvathingal J."/>
            <person name="Nadendla S."/>
            <person name="Lowell S."/>
            <person name="Myers T."/>
            <person name="Yan Y."/>
            <person name="Sichtig H."/>
        </authorList>
    </citation>
    <scope>NUCLEOTIDE SEQUENCE [LARGE SCALE GENOMIC DNA]</scope>
    <source>
        <strain evidence="1 2">FDAARGOS_909</strain>
    </source>
</reference>
<dbReference type="RefSeq" id="WP_197955203.1">
    <property type="nucleotide sequence ID" value="NZ_CP065668.1"/>
</dbReference>
<sequence length="175" mass="20095">MYRLMIKNNIHYPVEFIVQQEHRYALWVEGDEDGFLKDAGSDSVVYAKTRIELDEMSECEKLNVNFEEVFKINVDLVRGLIDSIDSCVAVDAGKCFAILDFFNISQDLARAAKRENEAGEDFVLGDILVKLFEGCDLPSMKRKAISPLFNNDEISQMRYSNEKYRQLIAENFSIS</sequence>
<proteinExistence type="predicted"/>
<dbReference type="Proteomes" id="UP000594778">
    <property type="component" value="Chromosome"/>
</dbReference>
<evidence type="ECO:0000313" key="1">
    <source>
        <dbReference type="EMBL" id="QPS07705.1"/>
    </source>
</evidence>
<protein>
    <submittedName>
        <fullName evidence="1">Uncharacterized protein</fullName>
    </submittedName>
</protein>
<evidence type="ECO:0000313" key="2">
    <source>
        <dbReference type="Proteomes" id="UP000594778"/>
    </source>
</evidence>
<organism evidence="1 2">
    <name type="scientific">Delftia acidovorans</name>
    <name type="common">Pseudomonas acidovorans</name>
    <name type="synonym">Comamonas acidovorans</name>
    <dbReference type="NCBI Taxonomy" id="80866"/>
    <lineage>
        <taxon>Bacteria</taxon>
        <taxon>Pseudomonadati</taxon>
        <taxon>Pseudomonadota</taxon>
        <taxon>Betaproteobacteria</taxon>
        <taxon>Burkholderiales</taxon>
        <taxon>Comamonadaceae</taxon>
        <taxon>Delftia</taxon>
    </lineage>
</organism>
<dbReference type="AlphaFoldDB" id="A0A7T2VYH3"/>
<gene>
    <name evidence="1" type="ORF">I6G66_26080</name>
</gene>